<evidence type="ECO:0000256" key="6">
    <source>
        <dbReference type="ARBA" id="ARBA00022918"/>
    </source>
</evidence>
<proteinExistence type="predicted"/>
<keyword evidence="4" id="KW-0255">Endonuclease</keyword>
<keyword evidence="6" id="KW-0695">RNA-directed DNA polymerase</keyword>
<protein>
    <submittedName>
        <fullName evidence="8">PO113 protein</fullName>
    </submittedName>
</protein>
<dbReference type="EMBL" id="VYZS01091342">
    <property type="protein sequence ID" value="NXS11426.1"/>
    <property type="molecule type" value="Genomic_DNA"/>
</dbReference>
<dbReference type="GO" id="GO:0003964">
    <property type="term" value="F:RNA-directed DNA polymerase activity"/>
    <property type="evidence" value="ECO:0007669"/>
    <property type="project" value="UniProtKB-KW"/>
</dbReference>
<keyword evidence="2" id="KW-0548">Nucleotidyltransferase</keyword>
<dbReference type="PANTHER" id="PTHR41694">
    <property type="entry name" value="ENDOGENOUS RETROVIRUS GROUP K MEMBER POL PROTEIN"/>
    <property type="match status" value="1"/>
</dbReference>
<dbReference type="GO" id="GO:0004519">
    <property type="term" value="F:endonuclease activity"/>
    <property type="evidence" value="ECO:0007669"/>
    <property type="project" value="UniProtKB-KW"/>
</dbReference>
<dbReference type="PROSITE" id="PS50994">
    <property type="entry name" value="INTEGRASE"/>
    <property type="match status" value="1"/>
</dbReference>
<keyword evidence="5" id="KW-0378">Hydrolase</keyword>
<gene>
    <name evidence="8" type="primary">Hervk_2</name>
    <name evidence="8" type="ORF">NEOCOR_R09378</name>
</gene>
<dbReference type="OrthoDB" id="9386368at2759"/>
<keyword evidence="9" id="KW-1185">Reference proteome</keyword>
<evidence type="ECO:0000256" key="3">
    <source>
        <dbReference type="ARBA" id="ARBA00022722"/>
    </source>
</evidence>
<keyword evidence="1" id="KW-0808">Transferase</keyword>
<dbReference type="AlphaFoldDB" id="A0A7L2RSC8"/>
<name>A0A7L2RSC8_9PASS</name>
<reference evidence="8 9" key="1">
    <citation type="submission" date="2019-09" db="EMBL/GenBank/DDBJ databases">
        <title>Bird 10,000 Genomes (B10K) Project - Family phase.</title>
        <authorList>
            <person name="Zhang G."/>
        </authorList>
    </citation>
    <scope>NUCLEOTIDE SEQUENCE [LARGE SCALE GENOMIC DNA]</scope>
    <source>
        <strain evidence="8">B10K-DU-002-79</strain>
    </source>
</reference>
<feature type="non-terminal residue" evidence="8">
    <location>
        <position position="1"/>
    </location>
</feature>
<dbReference type="GO" id="GO:0035613">
    <property type="term" value="F:RNA stem-loop binding"/>
    <property type="evidence" value="ECO:0007669"/>
    <property type="project" value="TreeGrafter"/>
</dbReference>
<evidence type="ECO:0000256" key="4">
    <source>
        <dbReference type="ARBA" id="ARBA00022759"/>
    </source>
</evidence>
<evidence type="ECO:0000313" key="8">
    <source>
        <dbReference type="EMBL" id="NXS11426.1"/>
    </source>
</evidence>
<sequence>THDVKQHSQCAITTMGLQKEIKTNNGPTYTSNSFQSFLQTWGIAHKTGILHSPTGHSIVERMHQT</sequence>
<dbReference type="InterPro" id="IPR012337">
    <property type="entry name" value="RNaseH-like_sf"/>
</dbReference>
<dbReference type="PANTHER" id="PTHR41694:SF3">
    <property type="entry name" value="RNA-DIRECTED DNA POLYMERASE-RELATED"/>
    <property type="match status" value="1"/>
</dbReference>
<dbReference type="InterPro" id="IPR001584">
    <property type="entry name" value="Integrase_cat-core"/>
</dbReference>
<evidence type="ECO:0000256" key="1">
    <source>
        <dbReference type="ARBA" id="ARBA00022679"/>
    </source>
</evidence>
<feature type="non-terminal residue" evidence="8">
    <location>
        <position position="65"/>
    </location>
</feature>
<dbReference type="Gene3D" id="3.30.420.10">
    <property type="entry name" value="Ribonuclease H-like superfamily/Ribonuclease H"/>
    <property type="match status" value="1"/>
</dbReference>
<dbReference type="SUPFAM" id="SSF53098">
    <property type="entry name" value="Ribonuclease H-like"/>
    <property type="match status" value="1"/>
</dbReference>
<dbReference type="GO" id="GO:0015074">
    <property type="term" value="P:DNA integration"/>
    <property type="evidence" value="ECO:0007669"/>
    <property type="project" value="InterPro"/>
</dbReference>
<keyword evidence="3" id="KW-0540">Nuclease</keyword>
<comment type="caution">
    <text evidence="8">The sequence shown here is derived from an EMBL/GenBank/DDBJ whole genome shotgun (WGS) entry which is preliminary data.</text>
</comment>
<feature type="domain" description="Integrase catalytic" evidence="7">
    <location>
        <begin position="1"/>
        <end position="65"/>
    </location>
</feature>
<dbReference type="GO" id="GO:0016787">
    <property type="term" value="F:hydrolase activity"/>
    <property type="evidence" value="ECO:0007669"/>
    <property type="project" value="UniProtKB-KW"/>
</dbReference>
<organism evidence="8 9">
    <name type="scientific">Neodrepanis coruscans</name>
    <name type="common">wattled asity</name>
    <dbReference type="NCBI Taxonomy" id="254563"/>
    <lineage>
        <taxon>Eukaryota</taxon>
        <taxon>Metazoa</taxon>
        <taxon>Chordata</taxon>
        <taxon>Craniata</taxon>
        <taxon>Vertebrata</taxon>
        <taxon>Euteleostomi</taxon>
        <taxon>Archelosauria</taxon>
        <taxon>Archosauria</taxon>
        <taxon>Dinosauria</taxon>
        <taxon>Saurischia</taxon>
        <taxon>Theropoda</taxon>
        <taxon>Coelurosauria</taxon>
        <taxon>Aves</taxon>
        <taxon>Neognathae</taxon>
        <taxon>Neoaves</taxon>
        <taxon>Telluraves</taxon>
        <taxon>Australaves</taxon>
        <taxon>Passeriformes</taxon>
        <taxon>Philepittidae</taxon>
        <taxon>Neodrepanis</taxon>
    </lineage>
</organism>
<evidence type="ECO:0000313" key="9">
    <source>
        <dbReference type="Proteomes" id="UP000560066"/>
    </source>
</evidence>
<dbReference type="Pfam" id="PF00665">
    <property type="entry name" value="rve"/>
    <property type="match status" value="1"/>
</dbReference>
<evidence type="ECO:0000259" key="7">
    <source>
        <dbReference type="PROSITE" id="PS50994"/>
    </source>
</evidence>
<evidence type="ECO:0000256" key="5">
    <source>
        <dbReference type="ARBA" id="ARBA00022801"/>
    </source>
</evidence>
<accession>A0A7L2RSC8</accession>
<dbReference type="Proteomes" id="UP000560066">
    <property type="component" value="Unassembled WGS sequence"/>
</dbReference>
<evidence type="ECO:0000256" key="2">
    <source>
        <dbReference type="ARBA" id="ARBA00022695"/>
    </source>
</evidence>
<dbReference type="InterPro" id="IPR036397">
    <property type="entry name" value="RNaseH_sf"/>
</dbReference>